<name>A0A2Z6ZW66_9LAMI</name>
<gene>
    <name evidence="1" type="ORF">F511_45370</name>
</gene>
<dbReference type="AlphaFoldDB" id="A0A2Z6ZW66"/>
<accession>A0A2Z6ZW66</accession>
<evidence type="ECO:0000313" key="2">
    <source>
        <dbReference type="Proteomes" id="UP000250235"/>
    </source>
</evidence>
<organism evidence="1 2">
    <name type="scientific">Dorcoceras hygrometricum</name>
    <dbReference type="NCBI Taxonomy" id="472368"/>
    <lineage>
        <taxon>Eukaryota</taxon>
        <taxon>Viridiplantae</taxon>
        <taxon>Streptophyta</taxon>
        <taxon>Embryophyta</taxon>
        <taxon>Tracheophyta</taxon>
        <taxon>Spermatophyta</taxon>
        <taxon>Magnoliopsida</taxon>
        <taxon>eudicotyledons</taxon>
        <taxon>Gunneridae</taxon>
        <taxon>Pentapetalae</taxon>
        <taxon>asterids</taxon>
        <taxon>lamiids</taxon>
        <taxon>Lamiales</taxon>
        <taxon>Gesneriaceae</taxon>
        <taxon>Didymocarpoideae</taxon>
        <taxon>Trichosporeae</taxon>
        <taxon>Loxocarpinae</taxon>
        <taxon>Dorcoceras</taxon>
    </lineage>
</organism>
<evidence type="ECO:0000313" key="1">
    <source>
        <dbReference type="EMBL" id="KZV07148.1"/>
    </source>
</evidence>
<proteinExistence type="predicted"/>
<sequence length="163" mass="18340">MPRCRRAWRRPSACACAQAAARDERAIAGRRCYSFAQMLRGIAPWLVNASRTMLRPFATRWPAVGATLIVRVLSGGAQLTARLRRWRLDVGWPLLRVVDAVCSMLRRWKRDGRTMGARCCARSRVGIGVALRGCRCEIFHGGGRRRRPPLRQSSGDVVTADFF</sequence>
<dbReference type="Proteomes" id="UP000250235">
    <property type="component" value="Unassembled WGS sequence"/>
</dbReference>
<reference evidence="1 2" key="1">
    <citation type="journal article" date="2015" name="Proc. Natl. Acad. Sci. U.S.A.">
        <title>The resurrection genome of Boea hygrometrica: A blueprint for survival of dehydration.</title>
        <authorList>
            <person name="Xiao L."/>
            <person name="Yang G."/>
            <person name="Zhang L."/>
            <person name="Yang X."/>
            <person name="Zhao S."/>
            <person name="Ji Z."/>
            <person name="Zhou Q."/>
            <person name="Hu M."/>
            <person name="Wang Y."/>
            <person name="Chen M."/>
            <person name="Xu Y."/>
            <person name="Jin H."/>
            <person name="Xiao X."/>
            <person name="Hu G."/>
            <person name="Bao F."/>
            <person name="Hu Y."/>
            <person name="Wan P."/>
            <person name="Li L."/>
            <person name="Deng X."/>
            <person name="Kuang T."/>
            <person name="Xiang C."/>
            <person name="Zhu J.K."/>
            <person name="Oliver M.J."/>
            <person name="He Y."/>
        </authorList>
    </citation>
    <scope>NUCLEOTIDE SEQUENCE [LARGE SCALE GENOMIC DNA]</scope>
    <source>
        <strain evidence="2">cv. XS01</strain>
    </source>
</reference>
<keyword evidence="2" id="KW-1185">Reference proteome</keyword>
<protein>
    <submittedName>
        <fullName evidence="1">Uncharacterized protein</fullName>
    </submittedName>
</protein>
<dbReference type="EMBL" id="KV040739">
    <property type="protein sequence ID" value="KZV07148.1"/>
    <property type="molecule type" value="Genomic_DNA"/>
</dbReference>